<evidence type="ECO:0000256" key="9">
    <source>
        <dbReference type="ARBA" id="ARBA00023136"/>
    </source>
</evidence>
<proteinExistence type="inferred from homology"/>
<gene>
    <name evidence="14" type="ORF">MNOR_LOCUS19668</name>
</gene>
<dbReference type="InterPro" id="IPR029044">
    <property type="entry name" value="Nucleotide-diphossugar_trans"/>
</dbReference>
<dbReference type="SUPFAM" id="SSF53448">
    <property type="entry name" value="Nucleotide-diphospho-sugar transferases"/>
    <property type="match status" value="1"/>
</dbReference>
<feature type="domain" description="Galactosyltransferase N-terminal" evidence="13">
    <location>
        <begin position="155"/>
        <end position="285"/>
    </location>
</feature>
<dbReference type="InterPro" id="IPR003859">
    <property type="entry name" value="Galactosyl_T"/>
</dbReference>
<comment type="caution">
    <text evidence="14">The sequence shown here is derived from an EMBL/GenBank/DDBJ whole genome shotgun (WGS) entry which is preliminary data.</text>
</comment>
<evidence type="ECO:0000256" key="5">
    <source>
        <dbReference type="ARBA" id="ARBA00022679"/>
    </source>
</evidence>
<organism evidence="14 15">
    <name type="scientific">Meganyctiphanes norvegica</name>
    <name type="common">Northern krill</name>
    <name type="synonym">Thysanopoda norvegica</name>
    <dbReference type="NCBI Taxonomy" id="48144"/>
    <lineage>
        <taxon>Eukaryota</taxon>
        <taxon>Metazoa</taxon>
        <taxon>Ecdysozoa</taxon>
        <taxon>Arthropoda</taxon>
        <taxon>Crustacea</taxon>
        <taxon>Multicrustacea</taxon>
        <taxon>Malacostraca</taxon>
        <taxon>Eumalacostraca</taxon>
        <taxon>Eucarida</taxon>
        <taxon>Euphausiacea</taxon>
        <taxon>Euphausiidae</taxon>
        <taxon>Meganyctiphanes</taxon>
    </lineage>
</organism>
<keyword evidence="15" id="KW-1185">Reference proteome</keyword>
<dbReference type="PANTHER" id="PTHR19300:SF57">
    <property type="entry name" value="BETA-1,4-N-ACETYLGALACTOSAMINYLTRANSFERASE"/>
    <property type="match status" value="1"/>
</dbReference>
<dbReference type="Pfam" id="PF13733">
    <property type="entry name" value="Glyco_transf_7N"/>
    <property type="match status" value="1"/>
</dbReference>
<evidence type="ECO:0000256" key="6">
    <source>
        <dbReference type="ARBA" id="ARBA00022692"/>
    </source>
</evidence>
<dbReference type="GO" id="GO:0005794">
    <property type="term" value="C:Golgi apparatus"/>
    <property type="evidence" value="ECO:0007669"/>
    <property type="project" value="TreeGrafter"/>
</dbReference>
<evidence type="ECO:0000313" key="14">
    <source>
        <dbReference type="EMBL" id="CAL4111534.1"/>
    </source>
</evidence>
<dbReference type="InterPro" id="IPR027791">
    <property type="entry name" value="Galactosyl_T_C"/>
</dbReference>
<dbReference type="EMBL" id="CAXKWB010014718">
    <property type="protein sequence ID" value="CAL4111534.1"/>
    <property type="molecule type" value="Genomic_DNA"/>
</dbReference>
<dbReference type="GO" id="GO:0008378">
    <property type="term" value="F:galactosyltransferase activity"/>
    <property type="evidence" value="ECO:0007669"/>
    <property type="project" value="TreeGrafter"/>
</dbReference>
<dbReference type="Proteomes" id="UP001497623">
    <property type="component" value="Unassembled WGS sequence"/>
</dbReference>
<dbReference type="Gene3D" id="3.90.550.10">
    <property type="entry name" value="Spore Coat Polysaccharide Biosynthesis Protein SpsA, Chain A"/>
    <property type="match status" value="1"/>
</dbReference>
<evidence type="ECO:0000256" key="4">
    <source>
        <dbReference type="ARBA" id="ARBA00022676"/>
    </source>
</evidence>
<feature type="non-terminal residue" evidence="14">
    <location>
        <position position="424"/>
    </location>
</feature>
<dbReference type="EC" id="2.4.1.-" evidence="11"/>
<dbReference type="AlphaFoldDB" id="A0AAV2R4Q8"/>
<evidence type="ECO:0000256" key="3">
    <source>
        <dbReference type="ARBA" id="ARBA00005735"/>
    </source>
</evidence>
<evidence type="ECO:0000259" key="12">
    <source>
        <dbReference type="Pfam" id="PF02709"/>
    </source>
</evidence>
<dbReference type="GO" id="GO:0016020">
    <property type="term" value="C:membrane"/>
    <property type="evidence" value="ECO:0007669"/>
    <property type="project" value="UniProtKB-SubCell"/>
</dbReference>
<comment type="function">
    <text evidence="11">Catalyzes the transfer of galactose onto proteins or lipids.</text>
</comment>
<comment type="similarity">
    <text evidence="3 11">Belongs to the glycosyltransferase 7 family.</text>
</comment>
<dbReference type="GO" id="GO:0006688">
    <property type="term" value="P:glycosphingolipid biosynthetic process"/>
    <property type="evidence" value="ECO:0007669"/>
    <property type="project" value="TreeGrafter"/>
</dbReference>
<keyword evidence="9" id="KW-0472">Membrane</keyword>
<evidence type="ECO:0000313" key="15">
    <source>
        <dbReference type="Proteomes" id="UP001497623"/>
    </source>
</evidence>
<keyword evidence="7 11" id="KW-0735">Signal-anchor</keyword>
<evidence type="ECO:0000256" key="8">
    <source>
        <dbReference type="ARBA" id="ARBA00022989"/>
    </source>
</evidence>
<comment type="pathway">
    <text evidence="2 11">Protein modification; protein glycosylation.</text>
</comment>
<feature type="domain" description="Galactosyltransferase C-terminal" evidence="12">
    <location>
        <begin position="306"/>
        <end position="370"/>
    </location>
</feature>
<sequence>MFRYIQSWAGRIGALVAVCLLVLSVRAFVYKQMLMSNLEYAEANRIMANSIDTSSFNIIHPLNRDKENLSKNKNVLENYLSAEKHISFKNEYDNINILKTDSTIKTQNDNKSSSFIENQNQTLQNNVNKTNLSDTSYYNSSTPEATDNEDGISMCPMYPPDLKGPILVQEEVSEVSKEARQDVLKGGSWAPTRCRARYRLAIIVPYRDRKLQILPFLQHMHQLLKRQQLNYTIYFVEQHGEELFNRACLLNLGYLEAKKEGPWDCFAFHDVDMLPEDDRNLYHCSLQPRHLAVATSAHKYRSASTLSFYKYYGGAALMTSDQIEKVNGWSNRYWGWGGEDDDMWRRIALENMAVWRLPPQIARYKMLGHKPQPRNEKSRDLVTKFTGDHPKDGLNSLKYKLLNVTKYDLYTSLIVDISLNKDVT</sequence>
<protein>
    <recommendedName>
        <fullName evidence="11">Beta-1,4-N-acetylgalactosaminyltransferase</fullName>
        <ecNumber evidence="11">2.4.1.-</ecNumber>
    </recommendedName>
    <alternativeName>
        <fullName evidence="11">Beta-4-GalNAcT</fullName>
    </alternativeName>
</protein>
<dbReference type="Pfam" id="PF02709">
    <property type="entry name" value="Glyco_transf_7C"/>
    <property type="match status" value="1"/>
</dbReference>
<evidence type="ECO:0000259" key="13">
    <source>
        <dbReference type="Pfam" id="PF13733"/>
    </source>
</evidence>
<comment type="cofactor">
    <cofactor evidence="11">
        <name>Mn(2+)</name>
        <dbReference type="ChEBI" id="CHEBI:29035"/>
    </cofactor>
</comment>
<dbReference type="InterPro" id="IPR027995">
    <property type="entry name" value="Galactosyl_T_N"/>
</dbReference>
<accession>A0AAV2R4Q8</accession>
<dbReference type="PRINTS" id="PR02050">
    <property type="entry name" value="B14GALTRFASE"/>
</dbReference>
<name>A0AAV2R4Q8_MEGNR</name>
<dbReference type="GO" id="GO:0005975">
    <property type="term" value="P:carbohydrate metabolic process"/>
    <property type="evidence" value="ECO:0007669"/>
    <property type="project" value="InterPro"/>
</dbReference>
<keyword evidence="8" id="KW-1133">Transmembrane helix</keyword>
<evidence type="ECO:0000256" key="11">
    <source>
        <dbReference type="RuleBase" id="RU368121"/>
    </source>
</evidence>
<dbReference type="PANTHER" id="PTHR19300">
    <property type="entry name" value="BETA-1,4-GALACTOSYLTRANSFERASE"/>
    <property type="match status" value="1"/>
</dbReference>
<evidence type="ECO:0000256" key="1">
    <source>
        <dbReference type="ARBA" id="ARBA00004606"/>
    </source>
</evidence>
<dbReference type="GO" id="GO:0033842">
    <property type="term" value="F:N-acetyl-beta-glucosaminyl-derivative 4-beta-N-acetylgalactosaminyltransferase activity"/>
    <property type="evidence" value="ECO:0007669"/>
    <property type="project" value="TreeGrafter"/>
</dbReference>
<keyword evidence="11" id="KW-0464">Manganese</keyword>
<keyword evidence="10 11" id="KW-0325">Glycoprotein</keyword>
<comment type="subcellular location">
    <subcellularLocation>
        <location evidence="1 11">Membrane</location>
        <topology evidence="1 11">Single-pass type II membrane protein</topology>
    </subcellularLocation>
</comment>
<reference evidence="14 15" key="1">
    <citation type="submission" date="2024-05" db="EMBL/GenBank/DDBJ databases">
        <authorList>
            <person name="Wallberg A."/>
        </authorList>
    </citation>
    <scope>NUCLEOTIDE SEQUENCE [LARGE SCALE GENOMIC DNA]</scope>
</reference>
<evidence type="ECO:0000256" key="10">
    <source>
        <dbReference type="ARBA" id="ARBA00023180"/>
    </source>
</evidence>
<dbReference type="CDD" id="cd00899">
    <property type="entry name" value="b4GalT"/>
    <property type="match status" value="1"/>
</dbReference>
<keyword evidence="4 11" id="KW-0328">Glycosyltransferase</keyword>
<evidence type="ECO:0000256" key="2">
    <source>
        <dbReference type="ARBA" id="ARBA00004922"/>
    </source>
</evidence>
<keyword evidence="6" id="KW-0812">Transmembrane</keyword>
<dbReference type="GO" id="GO:0046872">
    <property type="term" value="F:metal ion binding"/>
    <property type="evidence" value="ECO:0007669"/>
    <property type="project" value="UniProtKB-UniRule"/>
</dbReference>
<evidence type="ECO:0000256" key="7">
    <source>
        <dbReference type="ARBA" id="ARBA00022968"/>
    </source>
</evidence>
<keyword evidence="5 11" id="KW-0808">Transferase</keyword>
<keyword evidence="11" id="KW-0479">Metal-binding</keyword>